<dbReference type="OrthoDB" id="9813152at2"/>
<organism evidence="3 4">
    <name type="scientific">Lacrimispora algidixylanolytica</name>
    <dbReference type="NCBI Taxonomy" id="94868"/>
    <lineage>
        <taxon>Bacteria</taxon>
        <taxon>Bacillati</taxon>
        <taxon>Bacillota</taxon>
        <taxon>Clostridia</taxon>
        <taxon>Lachnospirales</taxon>
        <taxon>Lachnospiraceae</taxon>
        <taxon>Lacrimispora</taxon>
    </lineage>
</organism>
<dbReference type="PANTHER" id="PTHR46558:SF11">
    <property type="entry name" value="HTH-TYPE TRANSCRIPTIONAL REGULATOR XRE"/>
    <property type="match status" value="1"/>
</dbReference>
<proteinExistence type="predicted"/>
<evidence type="ECO:0000313" key="4">
    <source>
        <dbReference type="Proteomes" id="UP000284277"/>
    </source>
</evidence>
<dbReference type="SMART" id="SM00530">
    <property type="entry name" value="HTH_XRE"/>
    <property type="match status" value="1"/>
</dbReference>
<dbReference type="InterPro" id="IPR010982">
    <property type="entry name" value="Lambda_DNA-bd_dom_sf"/>
</dbReference>
<comment type="caution">
    <text evidence="3">The sequence shown here is derived from an EMBL/GenBank/DDBJ whole genome shotgun (WGS) entry which is preliminary data.</text>
</comment>
<sequence>MENRKIGAVIRTLRQEQKMTQKQLADKLNISDKTVSKWERGQGLPDISLIPNLTGVLGVDMENLLAGDLAPNESDGGNMKNTKYYVCPTCNSLTFSTGGAEVSCCGKKLTSLEIKKAEEREKLTVEEIEGDWYITSTHPMNKECYISFLAFASGDQIQVIKQYPEWYLNVRIPKRGHKLLIWYSTQQGLLSQLL</sequence>
<dbReference type="Gene3D" id="1.10.260.40">
    <property type="entry name" value="lambda repressor-like DNA-binding domains"/>
    <property type="match status" value="1"/>
</dbReference>
<dbReference type="RefSeq" id="WP_120195895.1">
    <property type="nucleotide sequence ID" value="NZ_MCIA01000007.1"/>
</dbReference>
<gene>
    <name evidence="3" type="ORF">BET01_14930</name>
</gene>
<dbReference type="CDD" id="cd00093">
    <property type="entry name" value="HTH_XRE"/>
    <property type="match status" value="1"/>
</dbReference>
<dbReference type="InterPro" id="IPR001387">
    <property type="entry name" value="Cro/C1-type_HTH"/>
</dbReference>
<feature type="domain" description="HTH cro/C1-type" evidence="2">
    <location>
        <begin position="10"/>
        <end position="64"/>
    </location>
</feature>
<name>A0A419T7A3_9FIRM</name>
<evidence type="ECO:0000313" key="3">
    <source>
        <dbReference type="EMBL" id="RKD33315.1"/>
    </source>
</evidence>
<dbReference type="SUPFAM" id="SSF47413">
    <property type="entry name" value="lambda repressor-like DNA-binding domains"/>
    <property type="match status" value="1"/>
</dbReference>
<reference evidence="3 4" key="1">
    <citation type="submission" date="2016-08" db="EMBL/GenBank/DDBJ databases">
        <title>A new outlook on sporulation: Clostridium algidixylanolyticum.</title>
        <authorList>
            <person name="Poppleton D.I."/>
            <person name="Gribaldo S."/>
        </authorList>
    </citation>
    <scope>NUCLEOTIDE SEQUENCE [LARGE SCALE GENOMIC DNA]</scope>
    <source>
        <strain evidence="3 4">SPL73</strain>
    </source>
</reference>
<evidence type="ECO:0000256" key="1">
    <source>
        <dbReference type="ARBA" id="ARBA00023125"/>
    </source>
</evidence>
<dbReference type="PROSITE" id="PS50943">
    <property type="entry name" value="HTH_CROC1"/>
    <property type="match status" value="1"/>
</dbReference>
<dbReference type="Gene3D" id="2.60.40.730">
    <property type="entry name" value="SOR catalytic domain"/>
    <property type="match status" value="1"/>
</dbReference>
<dbReference type="Pfam" id="PF01381">
    <property type="entry name" value="HTH_3"/>
    <property type="match status" value="1"/>
</dbReference>
<keyword evidence="4" id="KW-1185">Reference proteome</keyword>
<evidence type="ECO:0000259" key="2">
    <source>
        <dbReference type="PROSITE" id="PS50943"/>
    </source>
</evidence>
<dbReference type="Proteomes" id="UP000284277">
    <property type="component" value="Unassembled WGS sequence"/>
</dbReference>
<dbReference type="EMBL" id="MCIA01000007">
    <property type="protein sequence ID" value="RKD33315.1"/>
    <property type="molecule type" value="Genomic_DNA"/>
</dbReference>
<dbReference type="GO" id="GO:0016491">
    <property type="term" value="F:oxidoreductase activity"/>
    <property type="evidence" value="ECO:0007669"/>
    <property type="project" value="InterPro"/>
</dbReference>
<dbReference type="GO" id="GO:0003677">
    <property type="term" value="F:DNA binding"/>
    <property type="evidence" value="ECO:0007669"/>
    <property type="project" value="UniProtKB-KW"/>
</dbReference>
<dbReference type="AlphaFoldDB" id="A0A419T7A3"/>
<keyword evidence="1" id="KW-0238">DNA-binding</keyword>
<protein>
    <submittedName>
        <fullName evidence="3">XRE family transcriptional regulator</fullName>
    </submittedName>
</protein>
<dbReference type="PANTHER" id="PTHR46558">
    <property type="entry name" value="TRACRIPTIONAL REGULATORY PROTEIN-RELATED-RELATED"/>
    <property type="match status" value="1"/>
</dbReference>
<dbReference type="InterPro" id="IPR036073">
    <property type="entry name" value="Desulfoferrodoxin_Fe-bd_dom_sf"/>
</dbReference>
<dbReference type="SUPFAM" id="SSF49367">
    <property type="entry name" value="Superoxide reductase-like"/>
    <property type="match status" value="1"/>
</dbReference>
<dbReference type="GO" id="GO:0005506">
    <property type="term" value="F:iron ion binding"/>
    <property type="evidence" value="ECO:0007669"/>
    <property type="project" value="InterPro"/>
</dbReference>
<accession>A0A419T7A3</accession>